<protein>
    <submittedName>
        <fullName evidence="8">Putative MFS transporter, AGZA family, xanthine/uracil permease</fullName>
    </submittedName>
</protein>
<reference evidence="8 9" key="1">
    <citation type="submission" date="2016-10" db="EMBL/GenBank/DDBJ databases">
        <authorList>
            <person name="de Groot N.N."/>
        </authorList>
    </citation>
    <scope>NUCLEOTIDE SEQUENCE [LARGE SCALE GENOMIC DNA]</scope>
    <source>
        <strain evidence="8 9">A52C2</strain>
    </source>
</reference>
<keyword evidence="9" id="KW-1185">Reference proteome</keyword>
<feature type="transmembrane region" description="Helical" evidence="7">
    <location>
        <begin position="306"/>
        <end position="328"/>
    </location>
</feature>
<dbReference type="STRING" id="1855383.SAMN05216548_12515"/>
<accession>A0A1H9Q539</accession>
<dbReference type="OrthoDB" id="9808458at2"/>
<organism evidence="8 9">
    <name type="scientific">Faunimonas pinastri</name>
    <dbReference type="NCBI Taxonomy" id="1855383"/>
    <lineage>
        <taxon>Bacteria</taxon>
        <taxon>Pseudomonadati</taxon>
        <taxon>Pseudomonadota</taxon>
        <taxon>Alphaproteobacteria</taxon>
        <taxon>Hyphomicrobiales</taxon>
        <taxon>Afifellaceae</taxon>
        <taxon>Faunimonas</taxon>
    </lineage>
</organism>
<evidence type="ECO:0000313" key="9">
    <source>
        <dbReference type="Proteomes" id="UP000199647"/>
    </source>
</evidence>
<dbReference type="GO" id="GO:0005345">
    <property type="term" value="F:purine nucleobase transmembrane transporter activity"/>
    <property type="evidence" value="ECO:0007669"/>
    <property type="project" value="TreeGrafter"/>
</dbReference>
<feature type="transmembrane region" description="Helical" evidence="7">
    <location>
        <begin position="35"/>
        <end position="59"/>
    </location>
</feature>
<feature type="transmembrane region" description="Helical" evidence="7">
    <location>
        <begin position="182"/>
        <end position="201"/>
    </location>
</feature>
<feature type="transmembrane region" description="Helical" evidence="7">
    <location>
        <begin position="139"/>
        <end position="162"/>
    </location>
</feature>
<dbReference type="EMBL" id="FOFG01000025">
    <property type="protein sequence ID" value="SER55554.1"/>
    <property type="molecule type" value="Genomic_DNA"/>
</dbReference>
<evidence type="ECO:0000256" key="1">
    <source>
        <dbReference type="ARBA" id="ARBA00004127"/>
    </source>
</evidence>
<comment type="similarity">
    <text evidence="2">Belongs to the nucleobase:cation symporter-2 (NCS2) (TC 2.A.40) family. Azg-like subfamily.</text>
</comment>
<evidence type="ECO:0000256" key="5">
    <source>
        <dbReference type="ARBA" id="ARBA00022989"/>
    </source>
</evidence>
<feature type="transmembrane region" description="Helical" evidence="7">
    <location>
        <begin position="368"/>
        <end position="387"/>
    </location>
</feature>
<dbReference type="AlphaFoldDB" id="A0A1H9Q539"/>
<name>A0A1H9Q539_9HYPH</name>
<dbReference type="Pfam" id="PF00860">
    <property type="entry name" value="Xan_ur_permease"/>
    <property type="match status" value="1"/>
</dbReference>
<dbReference type="GO" id="GO:0012505">
    <property type="term" value="C:endomembrane system"/>
    <property type="evidence" value="ECO:0007669"/>
    <property type="project" value="UniProtKB-SubCell"/>
</dbReference>
<evidence type="ECO:0000256" key="4">
    <source>
        <dbReference type="ARBA" id="ARBA00022692"/>
    </source>
</evidence>
<evidence type="ECO:0000256" key="6">
    <source>
        <dbReference type="ARBA" id="ARBA00023136"/>
    </source>
</evidence>
<dbReference type="GO" id="GO:0005886">
    <property type="term" value="C:plasma membrane"/>
    <property type="evidence" value="ECO:0007669"/>
    <property type="project" value="TreeGrafter"/>
</dbReference>
<feature type="transmembrane region" description="Helical" evidence="7">
    <location>
        <begin position="435"/>
        <end position="452"/>
    </location>
</feature>
<keyword evidence="6 7" id="KW-0472">Membrane</keyword>
<evidence type="ECO:0000313" key="8">
    <source>
        <dbReference type="EMBL" id="SER55554.1"/>
    </source>
</evidence>
<keyword evidence="4 7" id="KW-0812">Transmembrane</keyword>
<dbReference type="InterPro" id="IPR006043">
    <property type="entry name" value="NCS2"/>
</dbReference>
<evidence type="ECO:0000256" key="3">
    <source>
        <dbReference type="ARBA" id="ARBA00022448"/>
    </source>
</evidence>
<keyword evidence="5 7" id="KW-1133">Transmembrane helix</keyword>
<dbReference type="RefSeq" id="WP_092499753.1">
    <property type="nucleotide sequence ID" value="NZ_FOFG01000025.1"/>
</dbReference>
<feature type="transmembrane region" description="Helical" evidence="7">
    <location>
        <begin position="257"/>
        <end position="286"/>
    </location>
</feature>
<feature type="transmembrane region" description="Helical" evidence="7">
    <location>
        <begin position="340"/>
        <end position="361"/>
    </location>
</feature>
<keyword evidence="3" id="KW-0813">Transport</keyword>
<gene>
    <name evidence="8" type="ORF">SAMN05216548_12515</name>
</gene>
<evidence type="ECO:0000256" key="2">
    <source>
        <dbReference type="ARBA" id="ARBA00005697"/>
    </source>
</evidence>
<evidence type="ECO:0000256" key="7">
    <source>
        <dbReference type="SAM" id="Phobius"/>
    </source>
</evidence>
<feature type="transmembrane region" description="Helical" evidence="7">
    <location>
        <begin position="399"/>
        <end position="428"/>
    </location>
</feature>
<dbReference type="PANTHER" id="PTHR43337">
    <property type="entry name" value="XANTHINE/URACIL PERMEASE C887.17-RELATED"/>
    <property type="match status" value="1"/>
</dbReference>
<proteinExistence type="inferred from homology"/>
<comment type="subcellular location">
    <subcellularLocation>
        <location evidence="1">Endomembrane system</location>
        <topology evidence="1">Multi-pass membrane protein</topology>
    </subcellularLocation>
</comment>
<dbReference type="Proteomes" id="UP000199647">
    <property type="component" value="Unassembled WGS sequence"/>
</dbReference>
<sequence>MSDEVVAAPASHVEARGLDRLFGVSARGSTLGREVIAGLTTFGAMSYIVVVNPAILSAAGMDRHELIITTAIASIIGTLIMALWANLPIALAPGMGSNVIFAQVVVLQMGVSYQTAFTMVLIGGILFLILSLTRIREQIVLGFPAAIRLGIQCGIGLFIAYLGLKNGGLLVVQNNSVHFGNLADPATMLTFIGVLVTPVLVAMRVPAAFLISIVLLTIAGFFLTGLNGKPVTPIPDHIVNLPVIPKELFFAFDFHEFISHFFLVLPITLYFFISDFFSATATLIGVTRRGNMMTPEGQIPNARQAFIADGLASVIGAMVGTSTVAAYIESATGVEAGGRTGLTGIVVAILFGLSLFIWPLIAIIPAQATAPALVLVGVLMMEGIRDLDVTRPENALPPIMTLLITVCTTDLMMGLTVGCFVYTLIVLATRQWQKVTPWLLGLDAIFIIYMILTHHMH</sequence>
<feature type="transmembrane region" description="Helical" evidence="7">
    <location>
        <begin position="208"/>
        <end position="226"/>
    </location>
</feature>
<feature type="transmembrane region" description="Helical" evidence="7">
    <location>
        <begin position="66"/>
        <end position="91"/>
    </location>
</feature>
<feature type="transmembrane region" description="Helical" evidence="7">
    <location>
        <begin position="111"/>
        <end position="132"/>
    </location>
</feature>
<dbReference type="PANTHER" id="PTHR43337:SF1">
    <property type="entry name" value="XANTHINE_URACIL PERMEASE C887.17-RELATED"/>
    <property type="match status" value="1"/>
</dbReference>
<dbReference type="InterPro" id="IPR045018">
    <property type="entry name" value="Azg-like"/>
</dbReference>